<dbReference type="Pfam" id="PF01261">
    <property type="entry name" value="AP_endonuc_2"/>
    <property type="match status" value="1"/>
</dbReference>
<comment type="caution">
    <text evidence="2">The sequence shown here is derived from an EMBL/GenBank/DDBJ whole genome shotgun (WGS) entry which is preliminary data.</text>
</comment>
<evidence type="ECO:0000313" key="3">
    <source>
        <dbReference type="Proteomes" id="UP000231259"/>
    </source>
</evidence>
<accession>A0A2G8R7N5</accession>
<reference evidence="2 3" key="1">
    <citation type="submission" date="2013-09" db="EMBL/GenBank/DDBJ databases">
        <title>Genome sequencing of Phaeobacter antarcticus sp. nov. SM1211.</title>
        <authorList>
            <person name="Zhang X.-Y."/>
            <person name="Liu C."/>
            <person name="Chen X.-L."/>
            <person name="Xie B.-B."/>
            <person name="Qin Q.-L."/>
            <person name="Rong J.-C."/>
            <person name="Zhang Y.-Z."/>
        </authorList>
    </citation>
    <scope>NUCLEOTIDE SEQUENCE [LARGE SCALE GENOMIC DNA]</scope>
    <source>
        <strain evidence="2 3">SM1211</strain>
    </source>
</reference>
<dbReference type="PANTHER" id="PTHR12110">
    <property type="entry name" value="HYDROXYPYRUVATE ISOMERASE"/>
    <property type="match status" value="1"/>
</dbReference>
<evidence type="ECO:0000313" key="2">
    <source>
        <dbReference type="EMBL" id="PIL17158.1"/>
    </source>
</evidence>
<sequence>MKIGCCTWIFGGEPLAVTATRVKRAGLDGVELFGDVSLDPKVVLSLLGDHGLAVFSLTPGDADISHPDAAVRDQALDYYRRLVDFAAALGGPLISCHGQVTRIAPIASQAEEDAHLIASTRAICDMAAAQGQNVVFEILNRYETHQIRTVAEGLVLLDQVGAENLKLLPDAYHMNIEERDPAAALRRAGNKLGLYHAADSNREGIGDGHIDFPAQFAALRDIGYDGPVIMETNAPGPNPFSTDKGAGVPAIIEAQLKKSADWLRTQRL</sequence>
<dbReference type="Proteomes" id="UP000231259">
    <property type="component" value="Unassembled WGS sequence"/>
</dbReference>
<dbReference type="RefSeq" id="WP_099913312.1">
    <property type="nucleotide sequence ID" value="NZ_AWWI01000170.1"/>
</dbReference>
<dbReference type="EMBL" id="AWWI01000170">
    <property type="protein sequence ID" value="PIL17158.1"/>
    <property type="molecule type" value="Genomic_DNA"/>
</dbReference>
<dbReference type="InterPro" id="IPR036237">
    <property type="entry name" value="Xyl_isomerase-like_sf"/>
</dbReference>
<dbReference type="SUPFAM" id="SSF51658">
    <property type="entry name" value="Xylose isomerase-like"/>
    <property type="match status" value="1"/>
</dbReference>
<keyword evidence="3" id="KW-1185">Reference proteome</keyword>
<dbReference type="InterPro" id="IPR050312">
    <property type="entry name" value="IolE/XylAMocC-like"/>
</dbReference>
<organism evidence="2 3">
    <name type="scientific">Puniceibacterium antarcticum</name>
    <dbReference type="NCBI Taxonomy" id="1206336"/>
    <lineage>
        <taxon>Bacteria</taxon>
        <taxon>Pseudomonadati</taxon>
        <taxon>Pseudomonadota</taxon>
        <taxon>Alphaproteobacteria</taxon>
        <taxon>Rhodobacterales</taxon>
        <taxon>Paracoccaceae</taxon>
        <taxon>Puniceibacterium</taxon>
    </lineage>
</organism>
<dbReference type="InterPro" id="IPR013022">
    <property type="entry name" value="Xyl_isomerase-like_TIM-brl"/>
</dbReference>
<dbReference type="AlphaFoldDB" id="A0A2G8R7N5"/>
<name>A0A2G8R7N5_9RHOB</name>
<dbReference type="Gene3D" id="3.20.20.150">
    <property type="entry name" value="Divalent-metal-dependent TIM barrel enzymes"/>
    <property type="match status" value="1"/>
</dbReference>
<dbReference type="OrthoDB" id="9786584at2"/>
<protein>
    <recommendedName>
        <fullName evidence="1">Xylose isomerase-like TIM barrel domain-containing protein</fullName>
    </recommendedName>
</protein>
<evidence type="ECO:0000259" key="1">
    <source>
        <dbReference type="Pfam" id="PF01261"/>
    </source>
</evidence>
<feature type="domain" description="Xylose isomerase-like TIM barrel" evidence="1">
    <location>
        <begin position="21"/>
        <end position="265"/>
    </location>
</feature>
<proteinExistence type="predicted"/>
<gene>
    <name evidence="2" type="ORF">P775_24850</name>
</gene>